<dbReference type="GO" id="GO:0003677">
    <property type="term" value="F:DNA binding"/>
    <property type="evidence" value="ECO:0007669"/>
    <property type="project" value="UniProtKB-KW"/>
</dbReference>
<evidence type="ECO:0000256" key="10">
    <source>
        <dbReference type="ARBA" id="ARBA00022842"/>
    </source>
</evidence>
<keyword evidence="13" id="KW-0239">DNA-directed DNA polymerase</keyword>
<dbReference type="InterPro" id="IPR056924">
    <property type="entry name" value="SH3_Tf2-1"/>
</dbReference>
<keyword evidence="11" id="KW-0229">DNA integration</keyword>
<dbReference type="SUPFAM" id="SSF56672">
    <property type="entry name" value="DNA/RNA polymerases"/>
    <property type="match status" value="1"/>
</dbReference>
<dbReference type="InterPro" id="IPR050951">
    <property type="entry name" value="Retrovirus_Pol_polyprotein"/>
</dbReference>
<dbReference type="Gene3D" id="3.30.420.10">
    <property type="entry name" value="Ribonuclease H-like superfamily/Ribonuclease H"/>
    <property type="match status" value="1"/>
</dbReference>
<evidence type="ECO:0000256" key="15">
    <source>
        <dbReference type="ARBA" id="ARBA00023172"/>
    </source>
</evidence>
<dbReference type="SUPFAM" id="SSF53098">
    <property type="entry name" value="Ribonuclease H-like"/>
    <property type="match status" value="1"/>
</dbReference>
<keyword evidence="4" id="KW-0548">Nucleotidyltransferase</keyword>
<dbReference type="InterPro" id="IPR041588">
    <property type="entry name" value="Integrase_H2C2"/>
</dbReference>
<dbReference type="InterPro" id="IPR012337">
    <property type="entry name" value="RNaseH-like_sf"/>
</dbReference>
<keyword evidence="5" id="KW-0540">Nuclease</keyword>
<dbReference type="GO" id="GO:0042575">
    <property type="term" value="C:DNA polymerase complex"/>
    <property type="evidence" value="ECO:0007669"/>
    <property type="project" value="UniProtKB-ARBA"/>
</dbReference>
<evidence type="ECO:0000256" key="1">
    <source>
        <dbReference type="ARBA" id="ARBA00012493"/>
    </source>
</evidence>
<evidence type="ECO:0000256" key="6">
    <source>
        <dbReference type="ARBA" id="ARBA00022723"/>
    </source>
</evidence>
<dbReference type="PANTHER" id="PTHR37984:SF5">
    <property type="entry name" value="PROTEIN NYNRIN-LIKE"/>
    <property type="match status" value="1"/>
</dbReference>
<reference evidence="18 19" key="1">
    <citation type="submission" date="2016-03" db="EMBL/GenBank/DDBJ databases">
        <title>EvidentialGene: Evidence-directed Construction of Genes on Genomes.</title>
        <authorList>
            <person name="Gilbert D.G."/>
            <person name="Choi J.-H."/>
            <person name="Mockaitis K."/>
            <person name="Colbourne J."/>
            <person name="Pfrender M."/>
        </authorList>
    </citation>
    <scope>NUCLEOTIDE SEQUENCE [LARGE SCALE GENOMIC DNA]</scope>
    <source>
        <strain evidence="18 19">Xinb3</strain>
        <tissue evidence="18">Complete organism</tissue>
    </source>
</reference>
<evidence type="ECO:0000256" key="4">
    <source>
        <dbReference type="ARBA" id="ARBA00022695"/>
    </source>
</evidence>
<evidence type="ECO:0000256" key="3">
    <source>
        <dbReference type="ARBA" id="ARBA00022679"/>
    </source>
</evidence>
<dbReference type="PANTHER" id="PTHR37984">
    <property type="entry name" value="PROTEIN CBG26694"/>
    <property type="match status" value="1"/>
</dbReference>
<comment type="caution">
    <text evidence="18">The sequence shown here is derived from an EMBL/GenBank/DDBJ whole genome shotgun (WGS) entry which is preliminary data.</text>
</comment>
<dbReference type="CDD" id="cd01647">
    <property type="entry name" value="RT_LTR"/>
    <property type="match status" value="1"/>
</dbReference>
<dbReference type="GO" id="GO:0003964">
    <property type="term" value="F:RNA-directed DNA polymerase activity"/>
    <property type="evidence" value="ECO:0007669"/>
    <property type="project" value="UniProtKB-KW"/>
</dbReference>
<evidence type="ECO:0000256" key="12">
    <source>
        <dbReference type="ARBA" id="ARBA00022918"/>
    </source>
</evidence>
<organism evidence="18 19">
    <name type="scientific">Daphnia magna</name>
    <dbReference type="NCBI Taxonomy" id="35525"/>
    <lineage>
        <taxon>Eukaryota</taxon>
        <taxon>Metazoa</taxon>
        <taxon>Ecdysozoa</taxon>
        <taxon>Arthropoda</taxon>
        <taxon>Crustacea</taxon>
        <taxon>Branchiopoda</taxon>
        <taxon>Diplostraca</taxon>
        <taxon>Cladocera</taxon>
        <taxon>Anomopoda</taxon>
        <taxon>Daphniidae</taxon>
        <taxon>Daphnia</taxon>
    </lineage>
</organism>
<dbReference type="GO" id="GO:0006310">
    <property type="term" value="P:DNA recombination"/>
    <property type="evidence" value="ECO:0007669"/>
    <property type="project" value="UniProtKB-KW"/>
</dbReference>
<keyword evidence="2" id="KW-0645">Protease</keyword>
<keyword evidence="10" id="KW-0460">Magnesium</keyword>
<dbReference type="GO" id="GO:0003887">
    <property type="term" value="F:DNA-directed DNA polymerase activity"/>
    <property type="evidence" value="ECO:0007669"/>
    <property type="project" value="UniProtKB-KW"/>
</dbReference>
<dbReference type="EC" id="2.7.7.49" evidence="1"/>
<sequence>MGEIKMVSHSKAFVKAEMADNAALIAALQGFTMAVATDTAARQNQMAQLFQVIGGQQQHHAALQATAAIQPNATLVRPSTVAVYALPHFSGSADEDTQGFFDQVNRVAGLEGWTADNFLLVAVTRLEGTASQWHAQTGQNYGTWPLWSAALFTNFSHTLSFLEWSLMVEARVQKPGESCLEYVLDKRRLYLRSPVPLPEVDIIKALFRGLANPIYIAVLTAQLPVNFTDFVTRLRDLEQLGLSSVQLGIPVPPVTHTAPFTDTACPPPPVVAPPAPNFAAFFQNLAKYPRNSPVVLVRKVKLGEYRFCVDIRRLNAVTKRDVYPLPRIDDVLDRLASAQFFSCLDLASGYWQVPVAVEDKEKTAFITPDGFYQFSRLPFGLNCAPATFQRLIDKTFEEHLARLEILTALEQANLTLNVDKCVFGSTMVSHLGQVIDSEGIRPESEKVRALTTMPVTNLKDALSRNELECLAVVWALKKLRTYIYGRHFIVKTDSSSVKWMMGKKELKGKFSRWVLDLQGFDFTIEHVKGVDNQVGDALSRNPAETIVQTSDSQTGETCCIAVNMPETGLASNEIALLQQQDGQFQPIFVSLSSPIPKNMSQRFLIRGKVLYKKNSYSGRKFLLVFLSILRRKVLESCHDFPSSGHQGVEKTLFRIKSRFWWPRLGRSVKVFVQSCLFCQKHKYAIGHVIGKLLPIEPPSSPFHIIGVDHLGPFKSTSAGYRHIIVAIDYLTKWIEVQPVPDTSSKFATVFLEQNILFQHGTPQCLISNQGTAFTSKLFSDWTSRWNIDHVFSTAEHPETNGPVERVNRILTLAFCAFVNTTHDNWDLHLSAAAFAINTARQTTTEITPFELVHGRLPVLLIENMFPCPDKEKESHSQFLTRIANLRMAAWVRILRKQRRAKEHVDRRRKVDTELLLGDLVLVRRKLHKKNLTKKLLPKFIGPFQVVKKVCPTTYLVEYLPARRKKNSHRWFNAHVCQIHQFHGRSDLEWDESEDITVDESSSSSSSSSDVSSSESENEPPEAPPLITPLPFTRIRRQTRRPAWMRHYHT</sequence>
<keyword evidence="19" id="KW-1185">Reference proteome</keyword>
<dbReference type="GO" id="GO:0046872">
    <property type="term" value="F:metal ion binding"/>
    <property type="evidence" value="ECO:0007669"/>
    <property type="project" value="UniProtKB-KW"/>
</dbReference>
<protein>
    <recommendedName>
        <fullName evidence="1">RNA-directed DNA polymerase</fullName>
        <ecNumber evidence="1">2.7.7.49</ecNumber>
    </recommendedName>
</protein>
<dbReference type="Pfam" id="PF17917">
    <property type="entry name" value="RT_RNaseH"/>
    <property type="match status" value="1"/>
</dbReference>
<dbReference type="PROSITE" id="PS50994">
    <property type="entry name" value="INTEGRASE"/>
    <property type="match status" value="1"/>
</dbReference>
<evidence type="ECO:0000256" key="7">
    <source>
        <dbReference type="ARBA" id="ARBA00022750"/>
    </source>
</evidence>
<dbReference type="Pfam" id="PF00078">
    <property type="entry name" value="RVT_1"/>
    <property type="match status" value="1"/>
</dbReference>
<feature type="region of interest" description="Disordered" evidence="16">
    <location>
        <begin position="997"/>
        <end position="1031"/>
    </location>
</feature>
<dbReference type="GO" id="GO:0004190">
    <property type="term" value="F:aspartic-type endopeptidase activity"/>
    <property type="evidence" value="ECO:0007669"/>
    <property type="project" value="UniProtKB-KW"/>
</dbReference>
<evidence type="ECO:0000256" key="14">
    <source>
        <dbReference type="ARBA" id="ARBA00023125"/>
    </source>
</evidence>
<keyword evidence="3" id="KW-0808">Transferase</keyword>
<name>A0A162QGL3_9CRUS</name>
<keyword evidence="8" id="KW-0255">Endonuclease</keyword>
<dbReference type="GO" id="GO:0006508">
    <property type="term" value="P:proteolysis"/>
    <property type="evidence" value="ECO:0007669"/>
    <property type="project" value="UniProtKB-KW"/>
</dbReference>
<dbReference type="InterPro" id="IPR001584">
    <property type="entry name" value="Integrase_cat-core"/>
</dbReference>
<accession>A0A162QGL3</accession>
<keyword evidence="9" id="KW-0378">Hydrolase</keyword>
<dbReference type="Gene3D" id="3.30.70.270">
    <property type="match status" value="1"/>
</dbReference>
<evidence type="ECO:0000313" key="19">
    <source>
        <dbReference type="Proteomes" id="UP000076858"/>
    </source>
</evidence>
<dbReference type="Proteomes" id="UP000076858">
    <property type="component" value="Unassembled WGS sequence"/>
</dbReference>
<evidence type="ECO:0000259" key="17">
    <source>
        <dbReference type="PROSITE" id="PS50994"/>
    </source>
</evidence>
<dbReference type="InterPro" id="IPR041373">
    <property type="entry name" value="RT_RNaseH"/>
</dbReference>
<evidence type="ECO:0000256" key="11">
    <source>
        <dbReference type="ARBA" id="ARBA00022908"/>
    </source>
</evidence>
<dbReference type="OrthoDB" id="8057007at2759"/>
<dbReference type="EMBL" id="LRGB01000337">
    <property type="protein sequence ID" value="KZS19675.1"/>
    <property type="molecule type" value="Genomic_DNA"/>
</dbReference>
<dbReference type="FunFam" id="1.10.340.70:FF:000001">
    <property type="entry name" value="Retrovirus-related Pol polyprotein from transposon gypsy-like Protein"/>
    <property type="match status" value="1"/>
</dbReference>
<dbReference type="STRING" id="35525.A0A162QGL3"/>
<evidence type="ECO:0000313" key="18">
    <source>
        <dbReference type="EMBL" id="KZS19675.1"/>
    </source>
</evidence>
<keyword evidence="15" id="KW-0233">DNA recombination</keyword>
<dbReference type="CDD" id="cd09274">
    <property type="entry name" value="RNase_HI_RT_Ty3"/>
    <property type="match status" value="1"/>
</dbReference>
<dbReference type="Gene3D" id="3.10.10.10">
    <property type="entry name" value="HIV Type 1 Reverse Transcriptase, subunit A, domain 1"/>
    <property type="match status" value="1"/>
</dbReference>
<keyword evidence="12" id="KW-0695">RNA-directed DNA polymerase</keyword>
<feature type="domain" description="Integrase catalytic" evidence="17">
    <location>
        <begin position="697"/>
        <end position="856"/>
    </location>
</feature>
<dbReference type="InterPro" id="IPR036397">
    <property type="entry name" value="RNaseH_sf"/>
</dbReference>
<dbReference type="FunFam" id="3.10.10.10:FF:000007">
    <property type="entry name" value="Retrovirus-related Pol polyprotein from transposon 17.6-like Protein"/>
    <property type="match status" value="1"/>
</dbReference>
<dbReference type="Gene3D" id="1.10.340.70">
    <property type="match status" value="1"/>
</dbReference>
<evidence type="ECO:0000256" key="9">
    <source>
        <dbReference type="ARBA" id="ARBA00022801"/>
    </source>
</evidence>
<proteinExistence type="predicted"/>
<feature type="compositionally biased region" description="Low complexity" evidence="16">
    <location>
        <begin position="998"/>
        <end position="1014"/>
    </location>
</feature>
<dbReference type="Pfam" id="PF00665">
    <property type="entry name" value="rve"/>
    <property type="match status" value="1"/>
</dbReference>
<evidence type="ECO:0000256" key="2">
    <source>
        <dbReference type="ARBA" id="ARBA00022670"/>
    </source>
</evidence>
<evidence type="ECO:0000256" key="8">
    <source>
        <dbReference type="ARBA" id="ARBA00022759"/>
    </source>
</evidence>
<dbReference type="Pfam" id="PF17921">
    <property type="entry name" value="Integrase_H2C2"/>
    <property type="match status" value="1"/>
</dbReference>
<keyword evidence="14" id="KW-0238">DNA-binding</keyword>
<dbReference type="GO" id="GO:0015074">
    <property type="term" value="P:DNA integration"/>
    <property type="evidence" value="ECO:0007669"/>
    <property type="project" value="UniProtKB-KW"/>
</dbReference>
<keyword evidence="7" id="KW-0064">Aspartyl protease</keyword>
<dbReference type="InterPro" id="IPR043502">
    <property type="entry name" value="DNA/RNA_pol_sf"/>
</dbReference>
<dbReference type="Pfam" id="PF24626">
    <property type="entry name" value="SH3_Tf2-1"/>
    <property type="match status" value="1"/>
</dbReference>
<dbReference type="AlphaFoldDB" id="A0A162QGL3"/>
<dbReference type="InterPro" id="IPR043128">
    <property type="entry name" value="Rev_trsase/Diguanyl_cyclase"/>
</dbReference>
<keyword evidence="6" id="KW-0479">Metal-binding</keyword>
<gene>
    <name evidence="18" type="ORF">APZ42_013835</name>
</gene>
<evidence type="ECO:0000256" key="13">
    <source>
        <dbReference type="ARBA" id="ARBA00022932"/>
    </source>
</evidence>
<dbReference type="GO" id="GO:0004519">
    <property type="term" value="F:endonuclease activity"/>
    <property type="evidence" value="ECO:0007669"/>
    <property type="project" value="UniProtKB-KW"/>
</dbReference>
<evidence type="ECO:0000256" key="5">
    <source>
        <dbReference type="ARBA" id="ARBA00022722"/>
    </source>
</evidence>
<evidence type="ECO:0000256" key="16">
    <source>
        <dbReference type="SAM" id="MobiDB-lite"/>
    </source>
</evidence>
<dbReference type="InterPro" id="IPR000477">
    <property type="entry name" value="RT_dom"/>
</dbReference>